<evidence type="ECO:0000256" key="2">
    <source>
        <dbReference type="ARBA" id="ARBA00023043"/>
    </source>
</evidence>
<feature type="domain" description="GPI inositol-deacylase winged helix" evidence="6">
    <location>
        <begin position="477"/>
        <end position="567"/>
    </location>
</feature>
<feature type="domain" description="Nephrocystin 3-like N-terminal" evidence="7">
    <location>
        <begin position="199"/>
        <end position="360"/>
    </location>
</feature>
<name>A0A9N9ZGN9_9HYPO</name>
<dbReference type="Gene3D" id="3.40.50.300">
    <property type="entry name" value="P-loop containing nucleotide triphosphate hydrolases"/>
    <property type="match status" value="1"/>
</dbReference>
<dbReference type="SUPFAM" id="SSF48403">
    <property type="entry name" value="Ankyrin repeat"/>
    <property type="match status" value="1"/>
</dbReference>
<proteinExistence type="predicted"/>
<dbReference type="Gene3D" id="1.25.40.20">
    <property type="entry name" value="Ankyrin repeat-containing domain"/>
    <property type="match status" value="1"/>
</dbReference>
<evidence type="ECO:0000313" key="8">
    <source>
        <dbReference type="EMBL" id="CAH0055033.1"/>
    </source>
</evidence>
<dbReference type="InterPro" id="IPR056884">
    <property type="entry name" value="NPHP3-like_N"/>
</dbReference>
<dbReference type="PANTHER" id="PTHR24198:SF165">
    <property type="entry name" value="ANKYRIN REPEAT-CONTAINING PROTEIN-RELATED"/>
    <property type="match status" value="1"/>
</dbReference>
<feature type="domain" description="Prion-inhibition and propagation HeLo" evidence="5">
    <location>
        <begin position="5"/>
        <end position="114"/>
    </location>
</feature>
<feature type="repeat" description="ANK" evidence="3">
    <location>
        <begin position="853"/>
        <end position="885"/>
    </location>
</feature>
<dbReference type="Pfam" id="PF14479">
    <property type="entry name" value="HeLo"/>
    <property type="match status" value="1"/>
</dbReference>
<dbReference type="Proteomes" id="UP000775872">
    <property type="component" value="Unassembled WGS sequence"/>
</dbReference>
<keyword evidence="4" id="KW-0732">Signal</keyword>
<evidence type="ECO:0000256" key="1">
    <source>
        <dbReference type="ARBA" id="ARBA00022737"/>
    </source>
</evidence>
<feature type="repeat" description="ANK" evidence="3">
    <location>
        <begin position="952"/>
        <end position="984"/>
    </location>
</feature>
<feature type="repeat" description="ANK" evidence="3">
    <location>
        <begin position="754"/>
        <end position="786"/>
    </location>
</feature>
<dbReference type="InterPro" id="IPR054471">
    <property type="entry name" value="GPIID_WHD"/>
</dbReference>
<accession>A0A9N9ZGN9</accession>
<keyword evidence="9" id="KW-1185">Reference proteome</keyword>
<dbReference type="InterPro" id="IPR027417">
    <property type="entry name" value="P-loop_NTPase"/>
</dbReference>
<evidence type="ECO:0000259" key="6">
    <source>
        <dbReference type="Pfam" id="PF22939"/>
    </source>
</evidence>
<feature type="signal peptide" evidence="4">
    <location>
        <begin position="1"/>
        <end position="23"/>
    </location>
</feature>
<dbReference type="Pfam" id="PF12796">
    <property type="entry name" value="Ank_2"/>
    <property type="match status" value="3"/>
</dbReference>
<dbReference type="PROSITE" id="PS50088">
    <property type="entry name" value="ANK_REPEAT"/>
    <property type="match status" value="7"/>
</dbReference>
<dbReference type="Pfam" id="PF00023">
    <property type="entry name" value="Ank"/>
    <property type="match status" value="1"/>
</dbReference>
<dbReference type="InterPro" id="IPR002110">
    <property type="entry name" value="Ankyrin_rpt"/>
</dbReference>
<evidence type="ECO:0000256" key="3">
    <source>
        <dbReference type="PROSITE-ProRule" id="PRU00023"/>
    </source>
</evidence>
<feature type="repeat" description="ANK" evidence="3">
    <location>
        <begin position="985"/>
        <end position="1017"/>
    </location>
</feature>
<protein>
    <recommendedName>
        <fullName evidence="10">Ankyrin repeat domain-containing protein 50</fullName>
    </recommendedName>
</protein>
<keyword evidence="2 3" id="KW-0040">ANK repeat</keyword>
<organism evidence="8 9">
    <name type="scientific">Clonostachys solani</name>
    <dbReference type="NCBI Taxonomy" id="160281"/>
    <lineage>
        <taxon>Eukaryota</taxon>
        <taxon>Fungi</taxon>
        <taxon>Dikarya</taxon>
        <taxon>Ascomycota</taxon>
        <taxon>Pezizomycotina</taxon>
        <taxon>Sordariomycetes</taxon>
        <taxon>Hypocreomycetidae</taxon>
        <taxon>Hypocreales</taxon>
        <taxon>Bionectriaceae</taxon>
        <taxon>Clonostachys</taxon>
    </lineage>
</organism>
<reference evidence="9" key="1">
    <citation type="submission" date="2019-06" db="EMBL/GenBank/DDBJ databases">
        <authorList>
            <person name="Broberg M."/>
        </authorList>
    </citation>
    <scope>NUCLEOTIDE SEQUENCE [LARGE SCALE GENOMIC DNA]</scope>
</reference>
<feature type="repeat" description="ANK" evidence="3">
    <location>
        <begin position="787"/>
        <end position="819"/>
    </location>
</feature>
<feature type="repeat" description="ANK" evidence="3">
    <location>
        <begin position="820"/>
        <end position="852"/>
    </location>
</feature>
<feature type="repeat" description="ANK" evidence="3">
    <location>
        <begin position="919"/>
        <end position="951"/>
    </location>
</feature>
<dbReference type="SUPFAM" id="SSF52540">
    <property type="entry name" value="P-loop containing nucleoside triphosphate hydrolases"/>
    <property type="match status" value="1"/>
</dbReference>
<dbReference type="SMART" id="SM00248">
    <property type="entry name" value="ANK"/>
    <property type="match status" value="8"/>
</dbReference>
<dbReference type="Pfam" id="PF24883">
    <property type="entry name" value="NPHP3_N"/>
    <property type="match status" value="1"/>
</dbReference>
<keyword evidence="1" id="KW-0677">Repeat</keyword>
<dbReference type="InterPro" id="IPR038305">
    <property type="entry name" value="HeLo_sf"/>
</dbReference>
<evidence type="ECO:0000259" key="7">
    <source>
        <dbReference type="Pfam" id="PF24883"/>
    </source>
</evidence>
<dbReference type="PROSITE" id="PS50297">
    <property type="entry name" value="ANK_REP_REGION"/>
    <property type="match status" value="7"/>
</dbReference>
<dbReference type="Gene3D" id="1.20.120.1020">
    <property type="entry name" value="Prion-inhibition and propagation, HeLo domain"/>
    <property type="match status" value="1"/>
</dbReference>
<gene>
    <name evidence="8" type="ORF">CSOL1703_00016934</name>
</gene>
<dbReference type="Pfam" id="PF22939">
    <property type="entry name" value="WHD_GPIID"/>
    <property type="match status" value="1"/>
</dbReference>
<evidence type="ECO:0000313" key="9">
    <source>
        <dbReference type="Proteomes" id="UP000775872"/>
    </source>
</evidence>
<sequence>MEIAGLVVGVAGLAGLFSTCLDALDKTQEYRNSATDMHHLETQFQAEKLRFQQWGRDIGLERGETLKESHHKALEEENTRKTIQEILQIIYALCQPGDGGSHRLNLSPGHQVSSSSRKQRVAWALWGKGKREGEVKLFKDLVQNLYNLVPPGSPDRDTTAEQASKAILVELKQHLQSWLMGSYCTNNIYHEAIKKRLDGTCNWITDRPKFQSWMSKKDKFSLLWINGPAGFGKTVLCARAVQYLTETLTTPVAHFFFSSDFESQADPFVVIRSWIYQLILQDADIFDLVYDAWLELVDRQAANHVIEKLFEDIVSSAPNCVLVLDGIDECKSLHELEHTPFEVMKRVATNYGVQILIVSRNEPDIRHALEDDGGVQRFNEYKITTHDVRQDTESYSRSIVRKRLSNKAEDIKNDVSQRMAARCDGQFLWLKMQGDSLRRGMSKKQLEQAINNTPSGLTQIYERNWESISSYEPPDMKRAYNLLRWAAFSLRPLTVGEITEAVLIEDDSSEFPIEELPDKFDEDYINSEILDLCGSLIEVRPSQLHILKKYVTVHVTHFSVRQYLLQKVSGTAQVLGANGRLQASNEVLENTLLAKRCLQYIQFSGVWLGLEKDSTGTLGKQFREYASDSWFRHVNSGSQEILAHTVNGFLEFKSASSRRWRLWLDREMVKQDVFDKWAQKFRTRRRSKTNRLCYATWLGLQFSAIHMVESEDHDIDGCDQLHRSPLAISCRFGLTGIARILLDAGASMTTTDLMKQTPLYSAVQYGHRDIVHMLLEKGADCNVQNEDGWTPLIVAFERGDIELARMMLENGADLNAAGGDGWTPILLAANSGQIDNVRFLLGKGADLDLVNKDGWTPAFAAASAGHLDILKLLAENGADINNATATVWPSLNAADHSRHGNILLSLCDWGADMPRSHVRGWAPLHIAARNGHTDMVQFLIDNGADVSLRDSDGQTPLLMAASRGHLGAAQVLVSSGANVDVKDNAGCTPLFGAAFEGYLDLVKFFVEQGASPHAKIVPGWTQLHGAASSGRFNVLKYYFEKWNELCGEDDGLSMPLQYASRLGSINQLMKPIAHLSYGVS</sequence>
<dbReference type="PANTHER" id="PTHR24198">
    <property type="entry name" value="ANKYRIN REPEAT AND PROTEIN KINASE DOMAIN-CONTAINING PROTEIN"/>
    <property type="match status" value="1"/>
</dbReference>
<dbReference type="OrthoDB" id="539213at2759"/>
<dbReference type="InterPro" id="IPR029498">
    <property type="entry name" value="HeLo_dom"/>
</dbReference>
<dbReference type="PRINTS" id="PR01415">
    <property type="entry name" value="ANKYRIN"/>
</dbReference>
<feature type="chain" id="PRO_5040416902" description="Ankyrin repeat domain-containing protein 50" evidence="4">
    <location>
        <begin position="24"/>
        <end position="1080"/>
    </location>
</feature>
<dbReference type="InterPro" id="IPR036770">
    <property type="entry name" value="Ankyrin_rpt-contain_sf"/>
</dbReference>
<dbReference type="AlphaFoldDB" id="A0A9N9ZGN9"/>
<evidence type="ECO:0000256" key="4">
    <source>
        <dbReference type="SAM" id="SignalP"/>
    </source>
</evidence>
<evidence type="ECO:0000259" key="5">
    <source>
        <dbReference type="Pfam" id="PF14479"/>
    </source>
</evidence>
<dbReference type="EMBL" id="CABFOC020000053">
    <property type="protein sequence ID" value="CAH0055033.1"/>
    <property type="molecule type" value="Genomic_DNA"/>
</dbReference>
<evidence type="ECO:0008006" key="10">
    <source>
        <dbReference type="Google" id="ProtNLM"/>
    </source>
</evidence>
<reference evidence="8 9" key="2">
    <citation type="submission" date="2021-10" db="EMBL/GenBank/DDBJ databases">
        <authorList>
            <person name="Piombo E."/>
        </authorList>
    </citation>
    <scope>NUCLEOTIDE SEQUENCE [LARGE SCALE GENOMIC DNA]</scope>
</reference>
<comment type="caution">
    <text evidence="8">The sequence shown here is derived from an EMBL/GenBank/DDBJ whole genome shotgun (WGS) entry which is preliminary data.</text>
</comment>